<evidence type="ECO:0000313" key="2">
    <source>
        <dbReference type="Proteomes" id="UP000305883"/>
    </source>
</evidence>
<protein>
    <submittedName>
        <fullName evidence="1">Uncharacterized protein</fullName>
    </submittedName>
</protein>
<dbReference type="PANTHER" id="PTHR21310:SF15">
    <property type="entry name" value="AMINOGLYCOSIDE PHOSPHOTRANSFERASE DOMAIN-CONTAINING PROTEIN"/>
    <property type="match status" value="1"/>
</dbReference>
<name>A0A4T0WID6_9PEZI</name>
<accession>A0A4T0WID6</accession>
<organism evidence="1 2">
    <name type="scientific">Colletotrichum higginsianum</name>
    <dbReference type="NCBI Taxonomy" id="80884"/>
    <lineage>
        <taxon>Eukaryota</taxon>
        <taxon>Fungi</taxon>
        <taxon>Dikarya</taxon>
        <taxon>Ascomycota</taxon>
        <taxon>Pezizomycotina</taxon>
        <taxon>Sordariomycetes</taxon>
        <taxon>Hypocreomycetidae</taxon>
        <taxon>Glomerellales</taxon>
        <taxon>Glomerellaceae</taxon>
        <taxon>Colletotrichum</taxon>
        <taxon>Colletotrichum destructivum species complex</taxon>
    </lineage>
</organism>
<dbReference type="OrthoDB" id="4836165at2759"/>
<dbReference type="EMBL" id="MWPZ01000001">
    <property type="protein sequence ID" value="TID06559.1"/>
    <property type="molecule type" value="Genomic_DNA"/>
</dbReference>
<dbReference type="Proteomes" id="UP000305883">
    <property type="component" value="Unassembled WGS sequence"/>
</dbReference>
<dbReference type="InterPro" id="IPR051678">
    <property type="entry name" value="AGP_Transferase"/>
</dbReference>
<reference evidence="1 2" key="1">
    <citation type="journal article" date="2019" name="Genome Biol. Evol.">
        <title>Genomic Plasticity Mediated by Transposable Elements in the Plant Pathogenic Fungus Colletotrichum higginsianum.</title>
        <authorList>
            <person name="Tsushima A."/>
            <person name="Gan P."/>
            <person name="Kumakura N."/>
            <person name="Narusaka M."/>
            <person name="Takano Y."/>
            <person name="Narusaka Y."/>
            <person name="Shirasu K."/>
        </authorList>
    </citation>
    <scope>NUCLEOTIDE SEQUENCE [LARGE SCALE GENOMIC DNA]</scope>
    <source>
        <strain evidence="1 2">MAFF305635-RFP</strain>
    </source>
</reference>
<dbReference type="AlphaFoldDB" id="A0A4T0WID6"/>
<gene>
    <name evidence="1" type="ORF">CH35J_000295</name>
</gene>
<dbReference type="PANTHER" id="PTHR21310">
    <property type="entry name" value="AMINOGLYCOSIDE PHOSPHOTRANSFERASE-RELATED-RELATED"/>
    <property type="match status" value="1"/>
</dbReference>
<sequence length="310" mass="34540">MVSNHDNSLPPELNWEPAASMQAQADDCLERTNWEALTRFASRANGESPCKLHAPYTLGGSFLVRLLEFQDGTRCVARVQLRKSTPESSRKLLIDIDTTLLLKEKTKCPVARIFAFKLDDANAARSAFVLLEFLPGNNAADEARSYVQIASARLPQIGAVTRNAEERFTVGPIPGIGEPFDTAASFIQGNVIVTKAYEVLGVVDWENAYTVPWELVDAPWFLSTVPRLLNRPDQYDDEGRPLDKDEAGQWADEEAYAEMVREAELDAHADINLSQMLADRDSQVLASTIHRFTQGKMGFYGRVLDYVDAK</sequence>
<evidence type="ECO:0000313" key="1">
    <source>
        <dbReference type="EMBL" id="TID06559.1"/>
    </source>
</evidence>
<comment type="caution">
    <text evidence="1">The sequence shown here is derived from an EMBL/GenBank/DDBJ whole genome shotgun (WGS) entry which is preliminary data.</text>
</comment>
<proteinExistence type="predicted"/>